<keyword evidence="1" id="KW-0812">Transmembrane</keyword>
<feature type="transmembrane region" description="Helical" evidence="1">
    <location>
        <begin position="167"/>
        <end position="187"/>
    </location>
</feature>
<evidence type="ECO:0000313" key="4">
    <source>
        <dbReference type="Proteomes" id="UP001308005"/>
    </source>
</evidence>
<keyword evidence="1" id="KW-1133">Transmembrane helix</keyword>
<accession>A0ABU6CUL6</accession>
<protein>
    <submittedName>
        <fullName evidence="3">Uncharacterized protein</fullName>
    </submittedName>
</protein>
<feature type="chain" id="PRO_5047141425" evidence="2">
    <location>
        <begin position="23"/>
        <end position="302"/>
    </location>
</feature>
<reference evidence="3 4" key="2">
    <citation type="submission" date="2024-01" db="EMBL/GenBank/DDBJ databases">
        <authorList>
            <person name="Xie X."/>
        </authorList>
    </citation>
    <scope>NUCLEOTIDE SEQUENCE [LARGE SCALE GENOMIC DNA]</scope>
    <source>
        <strain evidence="3">SCUT-1</strain>
    </source>
</reference>
<dbReference type="EMBL" id="JAYMYJ010000046">
    <property type="protein sequence ID" value="MEB4590531.1"/>
    <property type="molecule type" value="Genomic_DNA"/>
</dbReference>
<feature type="transmembrane region" description="Helical" evidence="1">
    <location>
        <begin position="63"/>
        <end position="81"/>
    </location>
</feature>
<sequence>MNYPALSLRALAGVTGITSAVAAYPVASDLFGTIPGGVVLASSAAAIYAGWHVVATSSDTDKRVIASAVAGVFAVAMVAGIHNSAQLATATAATTAATEADRLYQEQETARMAALSAMTAELRATQKSKYPGEYAALQKQVDRLSTPTVRQATASQITQGLTDTGGVYRWAVSSVFELVTPALLLLAGMFSRRNPTATATATPQPFEVEEVEETATAPQPEAAVTATPTTTAPQPIDLLAEHAIAPNGEGNVTAAAIVAATGCTDWQAKDAMKKAAEQGILTKTGTGGATRYRYANKLRAVK</sequence>
<keyword evidence="1" id="KW-0472">Membrane</keyword>
<organism evidence="3 4">
    <name type="scientific">Candidatus Thiothrix phosphatis</name>
    <dbReference type="NCBI Taxonomy" id="3112415"/>
    <lineage>
        <taxon>Bacteria</taxon>
        <taxon>Pseudomonadati</taxon>
        <taxon>Pseudomonadota</taxon>
        <taxon>Gammaproteobacteria</taxon>
        <taxon>Thiotrichales</taxon>
        <taxon>Thiotrichaceae</taxon>
        <taxon>Thiothrix</taxon>
    </lineage>
</organism>
<feature type="signal peptide" evidence="2">
    <location>
        <begin position="1"/>
        <end position="22"/>
    </location>
</feature>
<evidence type="ECO:0000256" key="1">
    <source>
        <dbReference type="SAM" id="Phobius"/>
    </source>
</evidence>
<evidence type="ECO:0000256" key="2">
    <source>
        <dbReference type="SAM" id="SignalP"/>
    </source>
</evidence>
<keyword evidence="2" id="KW-0732">Signal</keyword>
<gene>
    <name evidence="3" type="ORF">VSS37_06030</name>
</gene>
<evidence type="ECO:0000313" key="3">
    <source>
        <dbReference type="EMBL" id="MEB4590531.1"/>
    </source>
</evidence>
<proteinExistence type="predicted"/>
<name>A0ABU6CUL6_9GAMM</name>
<comment type="caution">
    <text evidence="3">The sequence shown here is derived from an EMBL/GenBank/DDBJ whole genome shotgun (WGS) entry which is preliminary data.</text>
</comment>
<feature type="transmembrane region" description="Helical" evidence="1">
    <location>
        <begin position="33"/>
        <end position="51"/>
    </location>
</feature>
<reference evidence="4" key="1">
    <citation type="submission" date="2023-07" db="EMBL/GenBank/DDBJ databases">
        <title>The carbon used by Thiothrix.</title>
        <authorList>
            <person name="Chen L."/>
        </authorList>
    </citation>
    <scope>NUCLEOTIDE SEQUENCE [LARGE SCALE GENOMIC DNA]</scope>
</reference>
<dbReference type="Proteomes" id="UP001308005">
    <property type="component" value="Unassembled WGS sequence"/>
</dbReference>
<keyword evidence="4" id="KW-1185">Reference proteome</keyword>
<dbReference type="RefSeq" id="WP_324693880.1">
    <property type="nucleotide sequence ID" value="NZ_JAYMYJ010000046.1"/>
</dbReference>